<feature type="compositionally biased region" description="Basic and acidic residues" evidence="5">
    <location>
        <begin position="365"/>
        <end position="377"/>
    </location>
</feature>
<dbReference type="GO" id="GO:0006357">
    <property type="term" value="P:regulation of transcription by RNA polymerase II"/>
    <property type="evidence" value="ECO:0000318"/>
    <property type="project" value="GO_Central"/>
</dbReference>
<keyword evidence="2 4" id="KW-0103">Bromodomain</keyword>
<dbReference type="SMART" id="SM00297">
    <property type="entry name" value="BROMO"/>
    <property type="match status" value="1"/>
</dbReference>
<reference evidence="9" key="3">
    <citation type="submission" date="2015-04" db="UniProtKB">
        <authorList>
            <consortium name="EnsemblPlants"/>
        </authorList>
    </citation>
    <scope>IDENTIFICATION</scope>
    <source>
        <strain evidence="9">cv. Jemalong A17</strain>
    </source>
</reference>
<evidence type="ECO:0000259" key="7">
    <source>
        <dbReference type="PROSITE" id="PS51525"/>
    </source>
</evidence>
<dbReference type="InterPro" id="IPR001487">
    <property type="entry name" value="Bromodomain"/>
</dbReference>
<evidence type="ECO:0000256" key="2">
    <source>
        <dbReference type="ARBA" id="ARBA00023117"/>
    </source>
</evidence>
<name>A0A072V6X2_MEDTR</name>
<evidence type="ECO:0000256" key="3">
    <source>
        <dbReference type="ARBA" id="ARBA00023163"/>
    </source>
</evidence>
<dbReference type="PROSITE" id="PS51525">
    <property type="entry name" value="NET"/>
    <property type="match status" value="1"/>
</dbReference>
<evidence type="ECO:0000313" key="10">
    <source>
        <dbReference type="Proteomes" id="UP000002051"/>
    </source>
</evidence>
<feature type="domain" description="Bromo" evidence="6">
    <location>
        <begin position="143"/>
        <end position="218"/>
    </location>
</feature>
<dbReference type="InterPro" id="IPR027353">
    <property type="entry name" value="NET_dom"/>
</dbReference>
<dbReference type="Pfam" id="PF00439">
    <property type="entry name" value="Bromodomain"/>
    <property type="match status" value="1"/>
</dbReference>
<dbReference type="GO" id="GO:0005634">
    <property type="term" value="C:nucleus"/>
    <property type="evidence" value="ECO:0000318"/>
    <property type="project" value="GO_Central"/>
</dbReference>
<dbReference type="Pfam" id="PF17035">
    <property type="entry name" value="BET"/>
    <property type="match status" value="1"/>
</dbReference>
<evidence type="ECO:0000313" key="9">
    <source>
        <dbReference type="EnsemblPlants" id="KEH37346"/>
    </source>
</evidence>
<dbReference type="PANTHER" id="PTHR45926">
    <property type="entry name" value="OSJNBA0053K19.4 PROTEIN"/>
    <property type="match status" value="1"/>
</dbReference>
<dbReference type="GO" id="GO:0000785">
    <property type="term" value="C:chromatin"/>
    <property type="evidence" value="ECO:0000318"/>
    <property type="project" value="GO_Central"/>
</dbReference>
<evidence type="ECO:0000259" key="6">
    <source>
        <dbReference type="PROSITE" id="PS50014"/>
    </source>
</evidence>
<dbReference type="AlphaFoldDB" id="A0A072V6X2"/>
<dbReference type="Gene3D" id="1.20.1270.220">
    <property type="match status" value="1"/>
</dbReference>
<dbReference type="Proteomes" id="UP000002051">
    <property type="component" value="Chromosome 2"/>
</dbReference>
<dbReference type="SUPFAM" id="SSF47370">
    <property type="entry name" value="Bromodomain"/>
    <property type="match status" value="1"/>
</dbReference>
<dbReference type="EnsemblPlants" id="KEH37346">
    <property type="protein sequence ID" value="KEH37346"/>
    <property type="gene ID" value="MTR_2g437920"/>
</dbReference>
<accession>A0A072V6X2</accession>
<dbReference type="PRINTS" id="PR00503">
    <property type="entry name" value="BROMODOMAIN"/>
</dbReference>
<sequence>MALNPNQTPLPSSNQEISTEDLNRYRLYVNQLHSHVNELCRLVSVRVMSASVSVLHSSFLEKQVKGVEQFYKSTDVQQNDCKLKGKEKSRRASEDMHEEIMRNFNKILNEASASTSAITIIREMLTSVVAASAVIVVIISDITQDKWAWPFLEPVDVKGLRLDDYYQIIEKPMDFSTIRTRMKAKDGSGYKNVREIYADVRLIFHNAMKYNHESHDVHVMAKTLLEKVEKKWLHLLPKVAKAESELSKEEAQAQEAAYANMTRELGTELSKIDMALTSLKTKAIAKCRKLTLPEKSMLANAFNNLSLENRVKALAVVRETNPDFDDSVDTVMLNFDSQSDYTMLRLYMFVKDTLEVQEGTSAIDHEDNIEAEETKNNDKKRKIM</sequence>
<dbReference type="GO" id="GO:0006338">
    <property type="term" value="P:chromatin remodeling"/>
    <property type="evidence" value="ECO:0000318"/>
    <property type="project" value="GO_Central"/>
</dbReference>
<reference evidence="8 10" key="2">
    <citation type="journal article" date="2014" name="BMC Genomics">
        <title>An improved genome release (version Mt4.0) for the model legume Medicago truncatula.</title>
        <authorList>
            <person name="Tang H."/>
            <person name="Krishnakumar V."/>
            <person name="Bidwell S."/>
            <person name="Rosen B."/>
            <person name="Chan A."/>
            <person name="Zhou S."/>
            <person name="Gentzbittel L."/>
            <person name="Childs K.L."/>
            <person name="Yandell M."/>
            <person name="Gundlach H."/>
            <person name="Mayer K.F."/>
            <person name="Schwartz D.C."/>
            <person name="Town C.D."/>
        </authorList>
    </citation>
    <scope>GENOME REANNOTATION</scope>
    <source>
        <strain evidence="8">A17</strain>
        <strain evidence="9 10">cv. Jemalong A17</strain>
    </source>
</reference>
<protein>
    <submittedName>
        <fullName evidence="8">Global transcription factor group protein</fullName>
    </submittedName>
</protein>
<keyword evidence="10" id="KW-1185">Reference proteome</keyword>
<dbReference type="GO" id="GO:0003682">
    <property type="term" value="F:chromatin binding"/>
    <property type="evidence" value="ECO:0000318"/>
    <property type="project" value="GO_Central"/>
</dbReference>
<keyword evidence="1" id="KW-0805">Transcription regulation</keyword>
<organism evidence="8 10">
    <name type="scientific">Medicago truncatula</name>
    <name type="common">Barrel medic</name>
    <name type="synonym">Medicago tribuloides</name>
    <dbReference type="NCBI Taxonomy" id="3880"/>
    <lineage>
        <taxon>Eukaryota</taxon>
        <taxon>Viridiplantae</taxon>
        <taxon>Streptophyta</taxon>
        <taxon>Embryophyta</taxon>
        <taxon>Tracheophyta</taxon>
        <taxon>Spermatophyta</taxon>
        <taxon>Magnoliopsida</taxon>
        <taxon>eudicotyledons</taxon>
        <taxon>Gunneridae</taxon>
        <taxon>Pentapetalae</taxon>
        <taxon>rosids</taxon>
        <taxon>fabids</taxon>
        <taxon>Fabales</taxon>
        <taxon>Fabaceae</taxon>
        <taxon>Papilionoideae</taxon>
        <taxon>50 kb inversion clade</taxon>
        <taxon>NPAAA clade</taxon>
        <taxon>Hologalegina</taxon>
        <taxon>IRL clade</taxon>
        <taxon>Trifolieae</taxon>
        <taxon>Medicago</taxon>
    </lineage>
</organism>
<dbReference type="EMBL" id="CM001218">
    <property type="protein sequence ID" value="KEH37346.1"/>
    <property type="molecule type" value="Genomic_DNA"/>
</dbReference>
<dbReference type="STRING" id="3880.A0A072V6X2"/>
<dbReference type="Gene3D" id="1.20.920.10">
    <property type="entry name" value="Bromodomain-like"/>
    <property type="match status" value="1"/>
</dbReference>
<dbReference type="GO" id="GO:0004674">
    <property type="term" value="F:protein serine/threonine kinase activity"/>
    <property type="evidence" value="ECO:0000318"/>
    <property type="project" value="GO_Central"/>
</dbReference>
<dbReference type="PROSITE" id="PS50014">
    <property type="entry name" value="BROMODOMAIN_2"/>
    <property type="match status" value="1"/>
</dbReference>
<dbReference type="InterPro" id="IPR036427">
    <property type="entry name" value="Bromodomain-like_sf"/>
</dbReference>
<gene>
    <name evidence="8" type="ordered locus">MTR_2g437920</name>
</gene>
<keyword evidence="3" id="KW-0804">Transcription</keyword>
<evidence type="ECO:0000313" key="8">
    <source>
        <dbReference type="EMBL" id="KEH37346.1"/>
    </source>
</evidence>
<dbReference type="GO" id="GO:0042393">
    <property type="term" value="F:histone binding"/>
    <property type="evidence" value="ECO:0000318"/>
    <property type="project" value="GO_Central"/>
</dbReference>
<dbReference type="HOGENOM" id="CLU_063149_0_0_1"/>
<evidence type="ECO:0000256" key="1">
    <source>
        <dbReference type="ARBA" id="ARBA00023015"/>
    </source>
</evidence>
<proteinExistence type="predicted"/>
<evidence type="ECO:0000256" key="5">
    <source>
        <dbReference type="SAM" id="MobiDB-lite"/>
    </source>
</evidence>
<feature type="region of interest" description="Disordered" evidence="5">
    <location>
        <begin position="365"/>
        <end position="384"/>
    </location>
</feature>
<reference evidence="8 10" key="1">
    <citation type="journal article" date="2011" name="Nature">
        <title>The Medicago genome provides insight into the evolution of rhizobial symbioses.</title>
        <authorList>
            <person name="Young N.D."/>
            <person name="Debelle F."/>
            <person name="Oldroyd G.E."/>
            <person name="Geurts R."/>
            <person name="Cannon S.B."/>
            <person name="Udvardi M.K."/>
            <person name="Benedito V.A."/>
            <person name="Mayer K.F."/>
            <person name="Gouzy J."/>
            <person name="Schoof H."/>
            <person name="Van de Peer Y."/>
            <person name="Proost S."/>
            <person name="Cook D.R."/>
            <person name="Meyers B.C."/>
            <person name="Spannagl M."/>
            <person name="Cheung F."/>
            <person name="De Mita S."/>
            <person name="Krishnakumar V."/>
            <person name="Gundlach H."/>
            <person name="Zhou S."/>
            <person name="Mudge J."/>
            <person name="Bharti A.K."/>
            <person name="Murray J.D."/>
            <person name="Naoumkina M.A."/>
            <person name="Rosen B."/>
            <person name="Silverstein K.A."/>
            <person name="Tang H."/>
            <person name="Rombauts S."/>
            <person name="Zhao P.X."/>
            <person name="Zhou P."/>
            <person name="Barbe V."/>
            <person name="Bardou P."/>
            <person name="Bechner M."/>
            <person name="Bellec A."/>
            <person name="Berger A."/>
            <person name="Berges H."/>
            <person name="Bidwell S."/>
            <person name="Bisseling T."/>
            <person name="Choisne N."/>
            <person name="Couloux A."/>
            <person name="Denny R."/>
            <person name="Deshpande S."/>
            <person name="Dai X."/>
            <person name="Doyle J.J."/>
            <person name="Dudez A.M."/>
            <person name="Farmer A.D."/>
            <person name="Fouteau S."/>
            <person name="Franken C."/>
            <person name="Gibelin C."/>
            <person name="Gish J."/>
            <person name="Goldstein S."/>
            <person name="Gonzalez A.J."/>
            <person name="Green P.J."/>
            <person name="Hallab A."/>
            <person name="Hartog M."/>
            <person name="Hua A."/>
            <person name="Humphray S.J."/>
            <person name="Jeong D.H."/>
            <person name="Jing Y."/>
            <person name="Jocker A."/>
            <person name="Kenton S.M."/>
            <person name="Kim D.J."/>
            <person name="Klee K."/>
            <person name="Lai H."/>
            <person name="Lang C."/>
            <person name="Lin S."/>
            <person name="Macmil S.L."/>
            <person name="Magdelenat G."/>
            <person name="Matthews L."/>
            <person name="McCorrison J."/>
            <person name="Monaghan E.L."/>
            <person name="Mun J.H."/>
            <person name="Najar F.Z."/>
            <person name="Nicholson C."/>
            <person name="Noirot C."/>
            <person name="O'Bleness M."/>
            <person name="Paule C.R."/>
            <person name="Poulain J."/>
            <person name="Prion F."/>
            <person name="Qin B."/>
            <person name="Qu C."/>
            <person name="Retzel E.F."/>
            <person name="Riddle C."/>
            <person name="Sallet E."/>
            <person name="Samain S."/>
            <person name="Samson N."/>
            <person name="Sanders I."/>
            <person name="Saurat O."/>
            <person name="Scarpelli C."/>
            <person name="Schiex T."/>
            <person name="Segurens B."/>
            <person name="Severin A.J."/>
            <person name="Sherrier D.J."/>
            <person name="Shi R."/>
            <person name="Sims S."/>
            <person name="Singer S.R."/>
            <person name="Sinharoy S."/>
            <person name="Sterck L."/>
            <person name="Viollet A."/>
            <person name="Wang B.B."/>
            <person name="Wang K."/>
            <person name="Wang M."/>
            <person name="Wang X."/>
            <person name="Warfsmann J."/>
            <person name="Weissenbach J."/>
            <person name="White D.D."/>
            <person name="White J.D."/>
            <person name="Wiley G.B."/>
            <person name="Wincker P."/>
            <person name="Xing Y."/>
            <person name="Yang L."/>
            <person name="Yao Z."/>
            <person name="Ying F."/>
            <person name="Zhai J."/>
            <person name="Zhou L."/>
            <person name="Zuber A."/>
            <person name="Denarie J."/>
            <person name="Dixon R.A."/>
            <person name="May G.D."/>
            <person name="Schwartz D.C."/>
            <person name="Rogers J."/>
            <person name="Quetier F."/>
            <person name="Town C.D."/>
            <person name="Roe B.A."/>
        </authorList>
    </citation>
    <scope>NUCLEOTIDE SEQUENCE [LARGE SCALE GENOMIC DNA]</scope>
    <source>
        <strain evidence="8">A17</strain>
        <strain evidence="9 10">cv. Jemalong A17</strain>
    </source>
</reference>
<evidence type="ECO:0000256" key="4">
    <source>
        <dbReference type="PROSITE-ProRule" id="PRU00035"/>
    </source>
</evidence>
<feature type="domain" description="NET" evidence="7">
    <location>
        <begin position="280"/>
        <end position="361"/>
    </location>
</feature>
<dbReference type="InterPro" id="IPR038336">
    <property type="entry name" value="NET_sf"/>
</dbReference>